<dbReference type="Proteomes" id="UP000464915">
    <property type="component" value="Plasmid unnamed"/>
</dbReference>
<dbReference type="EMBL" id="VUAO01000020">
    <property type="protein sequence ID" value="KAA8797158.1"/>
    <property type="molecule type" value="Genomic_DNA"/>
</dbReference>
<dbReference type="AlphaFoldDB" id="A0AAN5W8C0"/>
<geneLocation type="plasmid" evidence="2 4">
    <name>unnamed</name>
</geneLocation>
<dbReference type="RefSeq" id="WP_081307092.1">
    <property type="nucleotide sequence ID" value="NZ_CP047143.1"/>
</dbReference>
<reference evidence="2 4" key="2">
    <citation type="submission" date="2019-12" db="EMBL/GenBank/DDBJ databases">
        <title>Complete Genome Sequences of Lactobacillus strains, C25 and P38, Isolated from Chicken Cecum.</title>
        <authorList>
            <person name="Hassan H.M."/>
            <person name="Mendoza M."/>
            <person name="Rezvani M."/>
            <person name="Koci M.D."/>
            <person name="Dickey A.N."/>
            <person name="Scholl E.H."/>
        </authorList>
    </citation>
    <scope>NUCLEOTIDE SEQUENCE [LARGE SCALE GENOMIC DNA]</scope>
    <source>
        <strain evidence="2 4">C25</strain>
        <plasmid evidence="2 4">unnamed</plasmid>
    </source>
</reference>
<keyword evidence="2" id="KW-0614">Plasmid</keyword>
<name>A0AAN5W8C0_9LACO</name>
<organism evidence="1 3">
    <name type="scientific">Lactobacillus crispatus</name>
    <dbReference type="NCBI Taxonomy" id="47770"/>
    <lineage>
        <taxon>Bacteria</taxon>
        <taxon>Bacillati</taxon>
        <taxon>Bacillota</taxon>
        <taxon>Bacilli</taxon>
        <taxon>Lactobacillales</taxon>
        <taxon>Lactobacillaceae</taxon>
        <taxon>Lactobacillus</taxon>
    </lineage>
</organism>
<dbReference type="Pfam" id="PF13151">
    <property type="entry name" value="DUF3990"/>
    <property type="match status" value="1"/>
</dbReference>
<dbReference type="EMBL" id="CP047143">
    <property type="protein sequence ID" value="QHQ69122.1"/>
    <property type="molecule type" value="Genomic_DNA"/>
</dbReference>
<evidence type="ECO:0000313" key="4">
    <source>
        <dbReference type="Proteomes" id="UP000464915"/>
    </source>
</evidence>
<evidence type="ECO:0000313" key="3">
    <source>
        <dbReference type="Proteomes" id="UP000322051"/>
    </source>
</evidence>
<evidence type="ECO:0000313" key="1">
    <source>
        <dbReference type="EMBL" id="KAA8797158.1"/>
    </source>
</evidence>
<gene>
    <name evidence="1" type="ORF">F1C02_07815</name>
    <name evidence="2" type="ORF">GSR61_11085</name>
</gene>
<evidence type="ECO:0000313" key="2">
    <source>
        <dbReference type="EMBL" id="QHQ69122.1"/>
    </source>
</evidence>
<dbReference type="InterPro" id="IPR025051">
    <property type="entry name" value="DUF3990"/>
</dbReference>
<dbReference type="Proteomes" id="UP000322051">
    <property type="component" value="Unassembled WGS sequence"/>
</dbReference>
<sequence>MNKKSIFLYHGSNIPVKYPKILNTKTKHDFGRAFYTTTNYEQACSWAKHKVRISGYVGKPVVSVFSFDISSLSKLRILKFDSPTKIWLEYIMNNRLNPRYEGISKYDLVIGPLIDGYLSWDTLKMYSNNLITYEEAIDRLHPENLDDQWAFKSQISLSCLQYRRTL</sequence>
<reference evidence="1 3" key="1">
    <citation type="submission" date="2019-09" db="EMBL/GenBank/DDBJ databases">
        <title>Comparative analysis of L. crispatus genomes revealed niche specific adaptation to different host and body sites.</title>
        <authorList>
            <person name="Pan M."/>
            <person name="Hidalgo-Cantabrana C."/>
            <person name="Barrangou R."/>
        </authorList>
    </citation>
    <scope>NUCLEOTIDE SEQUENCE [LARGE SCALE GENOMIC DNA]</scope>
    <source>
        <strain evidence="1 3">NCK973</strain>
    </source>
</reference>
<proteinExistence type="predicted"/>
<accession>A0AAN5W8C0</accession>
<protein>
    <submittedName>
        <fullName evidence="1">DUF3990 domain-containing protein</fullName>
    </submittedName>
</protein>